<dbReference type="InterPro" id="IPR013783">
    <property type="entry name" value="Ig-like_fold"/>
</dbReference>
<dbReference type="Pfam" id="PF14310">
    <property type="entry name" value="Fn3-like"/>
    <property type="match status" value="1"/>
</dbReference>
<dbReference type="SUPFAM" id="SSF51445">
    <property type="entry name" value="(Trans)glycosidases"/>
    <property type="match status" value="1"/>
</dbReference>
<evidence type="ECO:0000256" key="11">
    <source>
        <dbReference type="SAM" id="SignalP"/>
    </source>
</evidence>
<dbReference type="FunFam" id="3.40.50.1700:FF:000004">
    <property type="entry name" value="Periplasmic beta-glucosidase"/>
    <property type="match status" value="1"/>
</dbReference>
<evidence type="ECO:0000256" key="9">
    <source>
        <dbReference type="ARBA" id="ARBA00067498"/>
    </source>
</evidence>
<evidence type="ECO:0000313" key="14">
    <source>
        <dbReference type="Proteomes" id="UP000198510"/>
    </source>
</evidence>
<dbReference type="GO" id="GO:0009251">
    <property type="term" value="P:glucan catabolic process"/>
    <property type="evidence" value="ECO:0007669"/>
    <property type="project" value="TreeGrafter"/>
</dbReference>
<dbReference type="RefSeq" id="WP_089680087.1">
    <property type="nucleotide sequence ID" value="NZ_FNFO01000002.1"/>
</dbReference>
<evidence type="ECO:0000256" key="2">
    <source>
        <dbReference type="ARBA" id="ARBA00004418"/>
    </source>
</evidence>
<keyword evidence="6" id="KW-0574">Periplasm</keyword>
<evidence type="ECO:0000256" key="8">
    <source>
        <dbReference type="ARBA" id="ARBA00023295"/>
    </source>
</evidence>
<dbReference type="SMART" id="SM01217">
    <property type="entry name" value="Fn3_like"/>
    <property type="match status" value="1"/>
</dbReference>
<dbReference type="AlphaFoldDB" id="A0A1G9AXL1"/>
<name>A0A1G9AXL1_9BACT</name>
<dbReference type="STRING" id="1075417.SAMN05421823_102436"/>
<dbReference type="Gene3D" id="3.20.20.300">
    <property type="entry name" value="Glycoside hydrolase, family 3, N-terminal domain"/>
    <property type="match status" value="1"/>
</dbReference>
<dbReference type="PRINTS" id="PR00133">
    <property type="entry name" value="GLHYDRLASE3"/>
</dbReference>
<dbReference type="GO" id="GO:0042597">
    <property type="term" value="C:periplasmic space"/>
    <property type="evidence" value="ECO:0007669"/>
    <property type="project" value="UniProtKB-SubCell"/>
</dbReference>
<evidence type="ECO:0000256" key="3">
    <source>
        <dbReference type="ARBA" id="ARBA00005336"/>
    </source>
</evidence>
<protein>
    <recommendedName>
        <fullName evidence="9">Periplasmic beta-glucosidase</fullName>
        <ecNumber evidence="4">3.2.1.21</ecNumber>
    </recommendedName>
</protein>
<proteinExistence type="inferred from homology"/>
<evidence type="ECO:0000256" key="1">
    <source>
        <dbReference type="ARBA" id="ARBA00000448"/>
    </source>
</evidence>
<dbReference type="SUPFAM" id="SSF52279">
    <property type="entry name" value="Beta-D-glucan exohydrolase, C-terminal domain"/>
    <property type="match status" value="1"/>
</dbReference>
<dbReference type="FunFam" id="3.20.20.300:FF:000005">
    <property type="entry name" value="Periplasmic beta-glucosidase"/>
    <property type="match status" value="1"/>
</dbReference>
<dbReference type="NCBIfam" id="NF011678">
    <property type="entry name" value="PRK15098.1"/>
    <property type="match status" value="1"/>
</dbReference>
<keyword evidence="8 10" id="KW-0326">Glycosidase</keyword>
<feature type="chain" id="PRO_5011574978" description="Periplasmic beta-glucosidase" evidence="11">
    <location>
        <begin position="21"/>
        <end position="757"/>
    </location>
</feature>
<evidence type="ECO:0000313" key="13">
    <source>
        <dbReference type="EMBL" id="SDK31928.1"/>
    </source>
</evidence>
<feature type="signal peptide" evidence="11">
    <location>
        <begin position="1"/>
        <end position="20"/>
    </location>
</feature>
<gene>
    <name evidence="13" type="ORF">SAMN05421823_102436</name>
</gene>
<dbReference type="EC" id="3.2.1.21" evidence="4"/>
<dbReference type="PROSITE" id="PS00775">
    <property type="entry name" value="GLYCOSYL_HYDROL_F3"/>
    <property type="match status" value="1"/>
</dbReference>
<dbReference type="EMBL" id="FNFO01000002">
    <property type="protein sequence ID" value="SDK31928.1"/>
    <property type="molecule type" value="Genomic_DNA"/>
</dbReference>
<evidence type="ECO:0000256" key="6">
    <source>
        <dbReference type="ARBA" id="ARBA00022764"/>
    </source>
</evidence>
<dbReference type="InterPro" id="IPR019800">
    <property type="entry name" value="Glyco_hydro_3_AS"/>
</dbReference>
<accession>A0A1G9AXL1</accession>
<sequence>MKLRYFGLCLLWCAAAVAQAQNQKMDAYVTKLMKKMTLEEKIGQLNLVTPGGATLTGAVVSEGVDAKIRNGAVGGIFGIYGPADVRKAQEIAVKNSRLHIPLLFGLDVIHGHKTIVPIPLGLSCSWDTTLIERTARMAATEATADGLQWAFSPMVDISRDPRWGRISEGSGEDPFLGSKIAKAMVRGYQGTDLTNDHTLMACVKHFALYGAAEAGRDYNTVDMSRIKMYQYYLPPYKAAIDAGVGSIMSSFNEIDGVPATANQWLLTDLLRDQWGFDGLVVTDYTGINEMIAHGLGDLQEVSARALAAGVDMDMVGEGFLTTLQQSLKEGKITEQQIDAACRKVLEMKYKLGLFDDPYRYFDTKRPGREILTAEHRALAREAAAHSMVLLKNEDQLLPLKKSGTVALIGPLASDQKNMLGTWNIAGDWKEAVSIEQGIKDVAGDVTIRYAKGANITSDTMLLKRLAAFRDLVDVDPRSAEEMRREAVATARQADVVVAVLGEAQEMSGEAASRSEIGIPEVQRELLRELVATGKPVVLVVMSGRPLTLTWEDEHVPAIVEAWFGGTEVGHAVADVLFGDYNPSGKLTATFPRNVGQIPIYYNHKNTGRPFGGDPLTKFQSRYLDVSNEPLYPFGYGLSYTTFEYGDVKLSNTNPSGTTSVTATVTVRNTGKYAGEETVQLYLSDPVASVTRAVKELIGFQKVQLQPGQSKEVTFTLTPEHLKFYNSDLAYVWEPGAFGIHIGGNSRDVKSATLNWSK</sequence>
<dbReference type="FunFam" id="2.60.40.10:FF:000495">
    <property type="entry name" value="Periplasmic beta-glucosidase"/>
    <property type="match status" value="1"/>
</dbReference>
<dbReference type="Gene3D" id="2.60.40.10">
    <property type="entry name" value="Immunoglobulins"/>
    <property type="match status" value="1"/>
</dbReference>
<reference evidence="13 14" key="1">
    <citation type="submission" date="2016-10" db="EMBL/GenBank/DDBJ databases">
        <authorList>
            <person name="de Groot N.N."/>
        </authorList>
    </citation>
    <scope>NUCLEOTIDE SEQUENCE [LARGE SCALE GENOMIC DNA]</scope>
    <source>
        <strain evidence="13 14">DSM 25186</strain>
    </source>
</reference>
<dbReference type="InterPro" id="IPR026891">
    <property type="entry name" value="Fn3-like"/>
</dbReference>
<keyword evidence="14" id="KW-1185">Reference proteome</keyword>
<evidence type="ECO:0000256" key="10">
    <source>
        <dbReference type="RuleBase" id="RU361161"/>
    </source>
</evidence>
<evidence type="ECO:0000256" key="4">
    <source>
        <dbReference type="ARBA" id="ARBA00012744"/>
    </source>
</evidence>
<evidence type="ECO:0000256" key="7">
    <source>
        <dbReference type="ARBA" id="ARBA00022801"/>
    </source>
</evidence>
<dbReference type="InterPro" id="IPR051915">
    <property type="entry name" value="Cellulose_Degrad_GH3"/>
</dbReference>
<dbReference type="Pfam" id="PF00933">
    <property type="entry name" value="Glyco_hydro_3"/>
    <property type="match status" value="1"/>
</dbReference>
<comment type="catalytic activity">
    <reaction evidence="1">
        <text>Hydrolysis of terminal, non-reducing beta-D-glucosyl residues with release of beta-D-glucose.</text>
        <dbReference type="EC" id="3.2.1.21"/>
    </reaction>
</comment>
<keyword evidence="5 11" id="KW-0732">Signal</keyword>
<dbReference type="GO" id="GO:0008422">
    <property type="term" value="F:beta-glucosidase activity"/>
    <property type="evidence" value="ECO:0007669"/>
    <property type="project" value="UniProtKB-EC"/>
</dbReference>
<dbReference type="InterPro" id="IPR001764">
    <property type="entry name" value="Glyco_hydro_3_N"/>
</dbReference>
<comment type="subcellular location">
    <subcellularLocation>
        <location evidence="2">Periplasm</location>
    </subcellularLocation>
</comment>
<dbReference type="InterPro" id="IPR036962">
    <property type="entry name" value="Glyco_hydro_3_N_sf"/>
</dbReference>
<keyword evidence="7 10" id="KW-0378">Hydrolase</keyword>
<dbReference type="PANTHER" id="PTHR30620">
    <property type="entry name" value="PERIPLASMIC BETA-GLUCOSIDASE-RELATED"/>
    <property type="match status" value="1"/>
</dbReference>
<dbReference type="PANTHER" id="PTHR30620:SF16">
    <property type="entry name" value="LYSOSOMAL BETA GLUCOSIDASE"/>
    <property type="match status" value="1"/>
</dbReference>
<evidence type="ECO:0000259" key="12">
    <source>
        <dbReference type="SMART" id="SM01217"/>
    </source>
</evidence>
<dbReference type="InterPro" id="IPR002772">
    <property type="entry name" value="Glyco_hydro_3_C"/>
</dbReference>
<dbReference type="InterPro" id="IPR017853">
    <property type="entry name" value="GH"/>
</dbReference>
<comment type="similarity">
    <text evidence="3 10">Belongs to the glycosyl hydrolase 3 family.</text>
</comment>
<dbReference type="Pfam" id="PF01915">
    <property type="entry name" value="Glyco_hydro_3_C"/>
    <property type="match status" value="1"/>
</dbReference>
<feature type="domain" description="Fibronectin type III-like" evidence="12">
    <location>
        <begin position="676"/>
        <end position="745"/>
    </location>
</feature>
<evidence type="ECO:0000256" key="5">
    <source>
        <dbReference type="ARBA" id="ARBA00022729"/>
    </source>
</evidence>
<dbReference type="OrthoDB" id="9805821at2"/>
<dbReference type="InterPro" id="IPR036881">
    <property type="entry name" value="Glyco_hydro_3_C_sf"/>
</dbReference>
<dbReference type="Proteomes" id="UP000198510">
    <property type="component" value="Unassembled WGS sequence"/>
</dbReference>
<dbReference type="Gene3D" id="3.40.50.1700">
    <property type="entry name" value="Glycoside hydrolase family 3 C-terminal domain"/>
    <property type="match status" value="1"/>
</dbReference>
<organism evidence="13 14">
    <name type="scientific">Catalinimonas alkaloidigena</name>
    <dbReference type="NCBI Taxonomy" id="1075417"/>
    <lineage>
        <taxon>Bacteria</taxon>
        <taxon>Pseudomonadati</taxon>
        <taxon>Bacteroidota</taxon>
        <taxon>Cytophagia</taxon>
        <taxon>Cytophagales</taxon>
        <taxon>Catalimonadaceae</taxon>
        <taxon>Catalinimonas</taxon>
    </lineage>
</organism>